<proteinExistence type="predicted"/>
<dbReference type="OrthoDB" id="5430236at2"/>
<protein>
    <recommendedName>
        <fullName evidence="3">VWA domain-containing protein</fullName>
    </recommendedName>
</protein>
<dbReference type="RefSeq" id="WP_156186109.1">
    <property type="nucleotide sequence ID" value="NZ_JACHEK010000011.1"/>
</dbReference>
<dbReference type="InterPro" id="IPR036465">
    <property type="entry name" value="vWFA_dom_sf"/>
</dbReference>
<dbReference type="AlphaFoldDB" id="A0A841K995"/>
<name>A0A841K995_9BACT</name>
<comment type="caution">
    <text evidence="1">The sequence shown here is derived from an EMBL/GenBank/DDBJ whole genome shotgun (WGS) entry which is preliminary data.</text>
</comment>
<sequence length="256" mass="27792">MSNEMISRHGTDQTMKSLDAKWRLMNAALEKLGQSVTTKPLPARRTGHLLVALDLTGSRAESLKQARKATAAMFEAIRAIGSVAVKLAYYRGSCECKAGAWHDDAEKVCRSMLSLSCESGETQIARVLRLALSENEKLSGLVFIGDHCEERPEQLLALAETLGTRSLPLFIFHECADHDAWSLQAKPLFERMAKLSGGVYVEFKPDSGAVLKELLSSIAALSVGGVKAVERMALPTTSEGRQLRGRLLLGSGNGKH</sequence>
<evidence type="ECO:0000313" key="1">
    <source>
        <dbReference type="EMBL" id="MBB6146864.1"/>
    </source>
</evidence>
<evidence type="ECO:0008006" key="3">
    <source>
        <dbReference type="Google" id="ProtNLM"/>
    </source>
</evidence>
<evidence type="ECO:0000313" key="2">
    <source>
        <dbReference type="Proteomes" id="UP000538666"/>
    </source>
</evidence>
<dbReference type="EMBL" id="JACHEK010000011">
    <property type="protein sequence ID" value="MBB6146864.1"/>
    <property type="molecule type" value="Genomic_DNA"/>
</dbReference>
<organism evidence="1 2">
    <name type="scientific">Silvibacterium bohemicum</name>
    <dbReference type="NCBI Taxonomy" id="1577686"/>
    <lineage>
        <taxon>Bacteria</taxon>
        <taxon>Pseudomonadati</taxon>
        <taxon>Acidobacteriota</taxon>
        <taxon>Terriglobia</taxon>
        <taxon>Terriglobales</taxon>
        <taxon>Acidobacteriaceae</taxon>
        <taxon>Silvibacterium</taxon>
    </lineage>
</organism>
<accession>A0A841K995</accession>
<dbReference type="SUPFAM" id="SSF53300">
    <property type="entry name" value="vWA-like"/>
    <property type="match status" value="1"/>
</dbReference>
<reference evidence="1 2" key="1">
    <citation type="submission" date="2020-08" db="EMBL/GenBank/DDBJ databases">
        <title>Genomic Encyclopedia of Type Strains, Phase IV (KMG-IV): sequencing the most valuable type-strain genomes for metagenomic binning, comparative biology and taxonomic classification.</title>
        <authorList>
            <person name="Goeker M."/>
        </authorList>
    </citation>
    <scope>NUCLEOTIDE SEQUENCE [LARGE SCALE GENOMIC DNA]</scope>
    <source>
        <strain evidence="1 2">DSM 103733</strain>
    </source>
</reference>
<gene>
    <name evidence="1" type="ORF">HNQ77_004845</name>
</gene>
<keyword evidence="2" id="KW-1185">Reference proteome</keyword>
<dbReference type="Proteomes" id="UP000538666">
    <property type="component" value="Unassembled WGS sequence"/>
</dbReference>